<evidence type="ECO:0000313" key="2">
    <source>
        <dbReference type="EMBL" id="EGT32913.1"/>
    </source>
</evidence>
<protein>
    <recommendedName>
        <fullName evidence="4">Secreted protein</fullName>
    </recommendedName>
</protein>
<dbReference type="Proteomes" id="UP000008068">
    <property type="component" value="Unassembled WGS sequence"/>
</dbReference>
<evidence type="ECO:0008006" key="4">
    <source>
        <dbReference type="Google" id="ProtNLM"/>
    </source>
</evidence>
<sequence>MRHKAIQWLTIACTTTVVEAWMETHCRMGQRAVTIIGIQLLEKCISSTIVTRRT</sequence>
<feature type="chain" id="PRO_5003405889" description="Secreted protein" evidence="1">
    <location>
        <begin position="21"/>
        <end position="54"/>
    </location>
</feature>
<feature type="signal peptide" evidence="1">
    <location>
        <begin position="1"/>
        <end position="20"/>
    </location>
</feature>
<organism evidence="3">
    <name type="scientific">Caenorhabditis brenneri</name>
    <name type="common">Nematode worm</name>
    <dbReference type="NCBI Taxonomy" id="135651"/>
    <lineage>
        <taxon>Eukaryota</taxon>
        <taxon>Metazoa</taxon>
        <taxon>Ecdysozoa</taxon>
        <taxon>Nematoda</taxon>
        <taxon>Chromadorea</taxon>
        <taxon>Rhabditida</taxon>
        <taxon>Rhabditina</taxon>
        <taxon>Rhabditomorpha</taxon>
        <taxon>Rhabditoidea</taxon>
        <taxon>Rhabditidae</taxon>
        <taxon>Peloderinae</taxon>
        <taxon>Caenorhabditis</taxon>
    </lineage>
</organism>
<evidence type="ECO:0000256" key="1">
    <source>
        <dbReference type="SAM" id="SignalP"/>
    </source>
</evidence>
<accession>G0NKD4</accession>
<keyword evidence="1" id="KW-0732">Signal</keyword>
<dbReference type="AlphaFoldDB" id="G0NKD4"/>
<evidence type="ECO:0000313" key="3">
    <source>
        <dbReference type="Proteomes" id="UP000008068"/>
    </source>
</evidence>
<keyword evidence="3" id="KW-1185">Reference proteome</keyword>
<dbReference type="InParanoid" id="G0NKD4"/>
<dbReference type="HOGENOM" id="CLU_3052307_0_0_1"/>
<dbReference type="EMBL" id="GL379899">
    <property type="protein sequence ID" value="EGT32913.1"/>
    <property type="molecule type" value="Genomic_DNA"/>
</dbReference>
<gene>
    <name evidence="2" type="ORF">CAEBREN_19679</name>
</gene>
<proteinExistence type="predicted"/>
<name>G0NKD4_CAEBE</name>
<reference evidence="3" key="1">
    <citation type="submission" date="2011-07" db="EMBL/GenBank/DDBJ databases">
        <authorList>
            <consortium name="Caenorhabditis brenneri Sequencing and Analysis Consortium"/>
            <person name="Wilson R.K."/>
        </authorList>
    </citation>
    <scope>NUCLEOTIDE SEQUENCE [LARGE SCALE GENOMIC DNA]</scope>
    <source>
        <strain evidence="3">PB2801</strain>
    </source>
</reference>